<sequence>MVSKYDLFSKVPILRKFWLYPYSIKTVILPRTFKNRMI</sequence>
<reference evidence="1 2" key="1">
    <citation type="submission" date="2018-09" db="EMBL/GenBank/DDBJ databases">
        <title>Genomic Encyclopedia of Type Strains, Phase III (KMG-III): the genomes of soil and plant-associated and newly described type strains.</title>
        <authorList>
            <person name="Whitman W."/>
        </authorList>
    </citation>
    <scope>NUCLEOTIDE SEQUENCE [LARGE SCALE GENOMIC DNA]</scope>
    <source>
        <strain evidence="1 2">CECT 7938</strain>
    </source>
</reference>
<accession>A0A420BGU9</accession>
<gene>
    <name evidence="1" type="ORF">DFQ12_0761</name>
</gene>
<name>A0A420BGU9_SPHD1</name>
<organism evidence="1 2">
    <name type="scientific">Sphingobacterium detergens</name>
    <dbReference type="NCBI Taxonomy" id="1145106"/>
    <lineage>
        <taxon>Bacteria</taxon>
        <taxon>Pseudomonadati</taxon>
        <taxon>Bacteroidota</taxon>
        <taxon>Sphingobacteriia</taxon>
        <taxon>Sphingobacteriales</taxon>
        <taxon>Sphingobacteriaceae</taxon>
        <taxon>Sphingobacterium</taxon>
    </lineage>
</organism>
<dbReference type="EMBL" id="RAPY01000001">
    <property type="protein sequence ID" value="RKE55919.1"/>
    <property type="molecule type" value="Genomic_DNA"/>
</dbReference>
<comment type="caution">
    <text evidence="1">The sequence shown here is derived from an EMBL/GenBank/DDBJ whole genome shotgun (WGS) entry which is preliminary data.</text>
</comment>
<dbReference type="AlphaFoldDB" id="A0A420BGU9"/>
<dbReference type="Proteomes" id="UP000286246">
    <property type="component" value="Unassembled WGS sequence"/>
</dbReference>
<protein>
    <submittedName>
        <fullName evidence="1">Uncharacterized protein</fullName>
    </submittedName>
</protein>
<evidence type="ECO:0000313" key="2">
    <source>
        <dbReference type="Proteomes" id="UP000286246"/>
    </source>
</evidence>
<evidence type="ECO:0000313" key="1">
    <source>
        <dbReference type="EMBL" id="RKE55919.1"/>
    </source>
</evidence>
<proteinExistence type="predicted"/>
<keyword evidence="2" id="KW-1185">Reference proteome</keyword>